<feature type="region of interest" description="Disordered" evidence="2">
    <location>
        <begin position="26"/>
        <end position="73"/>
    </location>
</feature>
<dbReference type="EMBL" id="FSQW01000001">
    <property type="protein sequence ID" value="SIN59610.1"/>
    <property type="molecule type" value="Genomic_DNA"/>
</dbReference>
<evidence type="ECO:0000313" key="5">
    <source>
        <dbReference type="EMBL" id="SIN59610.1"/>
    </source>
</evidence>
<keyword evidence="4" id="KW-0732">Signal</keyword>
<keyword evidence="6" id="KW-1185">Reference proteome</keyword>
<dbReference type="Proteomes" id="UP000185192">
    <property type="component" value="Unassembled WGS sequence"/>
</dbReference>
<keyword evidence="3" id="KW-1133">Transmembrane helix</keyword>
<keyword evidence="3" id="KW-0812">Transmembrane</keyword>
<dbReference type="RefSeq" id="WP_074203258.1">
    <property type="nucleotide sequence ID" value="NZ_FSQW01000001.1"/>
</dbReference>
<evidence type="ECO:0000256" key="2">
    <source>
        <dbReference type="SAM" id="MobiDB-lite"/>
    </source>
</evidence>
<evidence type="ECO:0000256" key="1">
    <source>
        <dbReference type="SAM" id="Coils"/>
    </source>
</evidence>
<feature type="transmembrane region" description="Helical" evidence="3">
    <location>
        <begin position="248"/>
        <end position="266"/>
    </location>
</feature>
<dbReference type="AlphaFoldDB" id="A0A1N6CM36"/>
<keyword evidence="1" id="KW-0175">Coiled coil</keyword>
<evidence type="ECO:0000256" key="4">
    <source>
        <dbReference type="SAM" id="SignalP"/>
    </source>
</evidence>
<evidence type="ECO:0008006" key="7">
    <source>
        <dbReference type="Google" id="ProtNLM"/>
    </source>
</evidence>
<dbReference type="PROSITE" id="PS51257">
    <property type="entry name" value="PROKAR_LIPOPROTEIN"/>
    <property type="match status" value="1"/>
</dbReference>
<evidence type="ECO:0000256" key="3">
    <source>
        <dbReference type="SAM" id="Phobius"/>
    </source>
</evidence>
<keyword evidence="3" id="KW-0472">Membrane</keyword>
<reference evidence="6" key="1">
    <citation type="submission" date="2016-11" db="EMBL/GenBank/DDBJ databases">
        <authorList>
            <person name="Varghese N."/>
            <person name="Submissions S."/>
        </authorList>
    </citation>
    <scope>NUCLEOTIDE SEQUENCE [LARGE SCALE GENOMIC DNA]</scope>
    <source>
        <strain evidence="6">DSM 22363</strain>
    </source>
</reference>
<accession>A0A1N6CM36</accession>
<evidence type="ECO:0000313" key="6">
    <source>
        <dbReference type="Proteomes" id="UP000185192"/>
    </source>
</evidence>
<proteinExistence type="predicted"/>
<gene>
    <name evidence="5" type="ORF">SAMN02745824_0139</name>
</gene>
<dbReference type="STRING" id="1123272.SAMN02745824_0139"/>
<sequence>MRKLILVASAAALTLTACSQEISDDVGTAEELAPDPGSLEEEASRLAMPPLPDSSSKPGSEAPAADGPQGRATMPDFTYVHAYRFEGSGKDIGKMQDAHVAACDDMGPQQCRLANFHQNLDGLAGVEASLEFYVATDRIRDLARQMTDIARELGGERVEANINGTNATRQLDQAQLRMQELLAQKARLQAIIDDRRTTSADRQSARGQLATLTTSLNASQRDLDNVASELGFTRLDASYSSISGFGPFLPYALVILLIVGIAGSYYRSRRSRPTEPITA</sequence>
<name>A0A1N6CM36_9SPHN</name>
<protein>
    <recommendedName>
        <fullName evidence="7">DUF4349 domain-containing protein</fullName>
    </recommendedName>
</protein>
<feature type="chain" id="PRO_5013223960" description="DUF4349 domain-containing protein" evidence="4">
    <location>
        <begin position="20"/>
        <end position="279"/>
    </location>
</feature>
<organism evidence="5 6">
    <name type="scientific">Parasphingorhabdus marina DSM 22363</name>
    <dbReference type="NCBI Taxonomy" id="1123272"/>
    <lineage>
        <taxon>Bacteria</taxon>
        <taxon>Pseudomonadati</taxon>
        <taxon>Pseudomonadota</taxon>
        <taxon>Alphaproteobacteria</taxon>
        <taxon>Sphingomonadales</taxon>
        <taxon>Sphingomonadaceae</taxon>
        <taxon>Parasphingorhabdus</taxon>
    </lineage>
</organism>
<feature type="coiled-coil region" evidence="1">
    <location>
        <begin position="164"/>
        <end position="191"/>
    </location>
</feature>
<feature type="signal peptide" evidence="4">
    <location>
        <begin position="1"/>
        <end position="19"/>
    </location>
</feature>